<evidence type="ECO:0000256" key="2">
    <source>
        <dbReference type="SAM" id="MobiDB-lite"/>
    </source>
</evidence>
<evidence type="ECO:0000256" key="1">
    <source>
        <dbReference type="SAM" id="Coils"/>
    </source>
</evidence>
<dbReference type="EMBL" id="JARBJD010000104">
    <property type="protein sequence ID" value="KAK2952365.1"/>
    <property type="molecule type" value="Genomic_DNA"/>
</dbReference>
<gene>
    <name evidence="3" type="ORF">BLNAU_12627</name>
</gene>
<feature type="region of interest" description="Disordered" evidence="2">
    <location>
        <begin position="742"/>
        <end position="768"/>
    </location>
</feature>
<feature type="coiled-coil region" evidence="1">
    <location>
        <begin position="311"/>
        <end position="338"/>
    </location>
</feature>
<evidence type="ECO:0000313" key="3">
    <source>
        <dbReference type="EMBL" id="KAK2952365.1"/>
    </source>
</evidence>
<feature type="compositionally biased region" description="Basic and acidic residues" evidence="2">
    <location>
        <begin position="487"/>
        <end position="508"/>
    </location>
</feature>
<name>A0ABQ9XMD1_9EUKA</name>
<feature type="coiled-coil region" evidence="1">
    <location>
        <begin position="83"/>
        <end position="242"/>
    </location>
</feature>
<dbReference type="Proteomes" id="UP001281761">
    <property type="component" value="Unassembled WGS sequence"/>
</dbReference>
<evidence type="ECO:0000313" key="4">
    <source>
        <dbReference type="Proteomes" id="UP001281761"/>
    </source>
</evidence>
<accession>A0ABQ9XMD1</accession>
<feature type="region of interest" description="Disordered" evidence="2">
    <location>
        <begin position="471"/>
        <end position="521"/>
    </location>
</feature>
<sequence length="768" mass="89906">MYAKLRKNTQLYAIVREDTQEYAITQTSKNMSGDSFEDSSRTLDDAPERLADLRSVGESQTGHFLKRLNETHQVNPSEKEDFLDGLDDEFETTKAKLEEAENEITSLKDEKKIENENVEERFLQLTKQLEASRRDNDLLRSQIDSQQDDIDQLSQKEKELKIENSRLERDLEEQTERLVNLGRTDTNAIVKKYREELEQQKELHRKEVYTLEEHSHAKDNLIAQQAHDIKKLEEQLSVLSNSQPSAPNPSFLQSIVDSDESDSFRLSGTAQIPSPVKKSGQKKHETPMKKSSPVKTSPKDDRRDGKDAELALNATRELMILQQEHSNLLQQHQQLLKQTRTHSTDFEAEFQKGVEMVWDDALVSIKDIPIAIGDEALIEDITNASEQTSRRHRKKHSGTPTSYSEWIRNVTQNERVEMKPSVGLRLLLELHQKRVVVDETERMTSLERAESSFKKVLEAESERHAMEIRMLKTEQEQKLVNARKERRRESKKDETEKKEVKKEEDKPHPLPPPKTTPHSLNLAKAERQLIELTNHRDSLQQQLDLAQFRLAQLESEKISSLDAAIRDCEQRLSTIHHKQLEAEKASIRREVQNEFQQRLAQIRKEYDETLQDSQKNLQLLQKGYEDKFNEGKERYKRKAEDLVYEYKKDAAKAHRMLQIQRIRHHETMGMFMEDLRESLNRTVECALMRKDEEIEEMKQEVEKERQAMVVQIRKKSEDVQKKAIEEAKKKQKQHYERALEKEKAKMAQKHKQELEKVKATVQRWGKPA</sequence>
<feature type="coiled-coil region" evidence="1">
    <location>
        <begin position="522"/>
        <end position="623"/>
    </location>
</feature>
<feature type="region of interest" description="Disordered" evidence="2">
    <location>
        <begin position="262"/>
        <end position="305"/>
    </location>
</feature>
<keyword evidence="4" id="KW-1185">Reference proteome</keyword>
<keyword evidence="1" id="KW-0175">Coiled coil</keyword>
<proteinExistence type="predicted"/>
<reference evidence="3 4" key="1">
    <citation type="journal article" date="2022" name="bioRxiv">
        <title>Genomics of Preaxostyla Flagellates Illuminates Evolutionary Transitions and the Path Towards Mitochondrial Loss.</title>
        <authorList>
            <person name="Novak L.V.F."/>
            <person name="Treitli S.C."/>
            <person name="Pyrih J."/>
            <person name="Halakuc P."/>
            <person name="Pipaliya S.V."/>
            <person name="Vacek V."/>
            <person name="Brzon O."/>
            <person name="Soukal P."/>
            <person name="Eme L."/>
            <person name="Dacks J.B."/>
            <person name="Karnkowska A."/>
            <person name="Elias M."/>
            <person name="Hampl V."/>
        </authorList>
    </citation>
    <scope>NUCLEOTIDE SEQUENCE [LARGE SCALE GENOMIC DNA]</scope>
    <source>
        <strain evidence="3">NAU3</strain>
        <tissue evidence="3">Gut</tissue>
    </source>
</reference>
<organism evidence="3 4">
    <name type="scientific">Blattamonas nauphoetae</name>
    <dbReference type="NCBI Taxonomy" id="2049346"/>
    <lineage>
        <taxon>Eukaryota</taxon>
        <taxon>Metamonada</taxon>
        <taxon>Preaxostyla</taxon>
        <taxon>Oxymonadida</taxon>
        <taxon>Blattamonas</taxon>
    </lineage>
</organism>
<comment type="caution">
    <text evidence="3">The sequence shown here is derived from an EMBL/GenBank/DDBJ whole genome shotgun (WGS) entry which is preliminary data.</text>
</comment>
<feature type="compositionally biased region" description="Basic and acidic residues" evidence="2">
    <location>
        <begin position="742"/>
        <end position="758"/>
    </location>
</feature>
<protein>
    <submittedName>
        <fullName evidence="3">Uncharacterized protein</fullName>
    </submittedName>
</protein>